<evidence type="ECO:0000313" key="2">
    <source>
        <dbReference type="Proteomes" id="UP000000271"/>
    </source>
</evidence>
<dbReference type="Proteomes" id="UP000000271">
    <property type="component" value="Chromosome"/>
</dbReference>
<accession>D6XZN8</accession>
<dbReference type="HOGENOM" id="CLU_2950582_0_0_9"/>
<reference evidence="1" key="1">
    <citation type="submission" date="2009-10" db="EMBL/GenBank/DDBJ databases">
        <title>Complete sequence of Bacillus selenitireducens MLS10.</title>
        <authorList>
            <consortium name="US DOE Joint Genome Institute"/>
            <person name="Lucas S."/>
            <person name="Copeland A."/>
            <person name="Lapidus A."/>
            <person name="Glavina del Rio T."/>
            <person name="Dalin E."/>
            <person name="Tice H."/>
            <person name="Bruce D."/>
            <person name="Goodwin L."/>
            <person name="Pitluck S."/>
            <person name="Sims D."/>
            <person name="Brettin T."/>
            <person name="Detter J.C."/>
            <person name="Han C."/>
            <person name="Larimer F."/>
            <person name="Land M."/>
            <person name="Hauser L."/>
            <person name="Kyrpides N."/>
            <person name="Ovchinnikova G."/>
            <person name="Stolz J."/>
        </authorList>
    </citation>
    <scope>NUCLEOTIDE SEQUENCE [LARGE SCALE GENOMIC DNA]</scope>
    <source>
        <strain evidence="1">MLS10</strain>
    </source>
</reference>
<gene>
    <name evidence="1" type="ordered locus">Bsel_0889</name>
</gene>
<dbReference type="EMBL" id="CP001791">
    <property type="protein sequence ID" value="ADH98412.1"/>
    <property type="molecule type" value="Genomic_DNA"/>
</dbReference>
<evidence type="ECO:0000313" key="1">
    <source>
        <dbReference type="EMBL" id="ADH98412.1"/>
    </source>
</evidence>
<dbReference type="KEGG" id="bse:Bsel_0889"/>
<dbReference type="AlphaFoldDB" id="D6XZN8"/>
<organism evidence="1 2">
    <name type="scientific">Bacillus selenitireducens (strain ATCC 700615 / DSM 15326 / MLS10)</name>
    <dbReference type="NCBI Taxonomy" id="439292"/>
    <lineage>
        <taxon>Bacteria</taxon>
        <taxon>Bacillati</taxon>
        <taxon>Bacillota</taxon>
        <taxon>Bacilli</taxon>
        <taxon>Bacillales</taxon>
        <taxon>Bacillaceae</taxon>
        <taxon>Salisediminibacterium</taxon>
    </lineage>
</organism>
<sequence>MNDYLLIVLDSDGNEFTDSSKIHQNVRFQFNFKDFQSAIHEYEVIKSYRNDLSVKIIRR</sequence>
<proteinExistence type="predicted"/>
<dbReference type="RefSeq" id="WP_013171837.1">
    <property type="nucleotide sequence ID" value="NC_014219.1"/>
</dbReference>
<keyword evidence="2" id="KW-1185">Reference proteome</keyword>
<protein>
    <submittedName>
        <fullName evidence="1">Uncharacterized protein</fullName>
    </submittedName>
</protein>
<name>D6XZN8_BACIE</name>